<proteinExistence type="predicted"/>
<accession>A0A644UEF5</accession>
<dbReference type="GO" id="GO:0008270">
    <property type="term" value="F:zinc ion binding"/>
    <property type="evidence" value="ECO:0007669"/>
    <property type="project" value="InterPro"/>
</dbReference>
<name>A0A644UEF5_9ZZZZ</name>
<evidence type="ECO:0000259" key="1">
    <source>
        <dbReference type="Pfam" id="PF12706"/>
    </source>
</evidence>
<dbReference type="PANTHER" id="PTHR15032:SF4">
    <property type="entry name" value="N-ACYL-PHOSPHATIDYLETHANOLAMINE-HYDROLYZING PHOSPHOLIPASE D"/>
    <property type="match status" value="1"/>
</dbReference>
<dbReference type="SUPFAM" id="SSF56281">
    <property type="entry name" value="Metallo-hydrolase/oxidoreductase"/>
    <property type="match status" value="1"/>
</dbReference>
<organism evidence="2">
    <name type="scientific">bioreactor metagenome</name>
    <dbReference type="NCBI Taxonomy" id="1076179"/>
    <lineage>
        <taxon>unclassified sequences</taxon>
        <taxon>metagenomes</taxon>
        <taxon>ecological metagenomes</taxon>
    </lineage>
</organism>
<dbReference type="InterPro" id="IPR036866">
    <property type="entry name" value="RibonucZ/Hydroxyglut_hydro"/>
</dbReference>
<dbReference type="GO" id="GO:0005737">
    <property type="term" value="C:cytoplasm"/>
    <property type="evidence" value="ECO:0007669"/>
    <property type="project" value="TreeGrafter"/>
</dbReference>
<dbReference type="InterPro" id="IPR001279">
    <property type="entry name" value="Metallo-B-lactamas"/>
</dbReference>
<protein>
    <recommendedName>
        <fullName evidence="1">Metallo-beta-lactamase domain-containing protein</fullName>
    </recommendedName>
</protein>
<gene>
    <name evidence="2" type="ORF">SDC9_23103</name>
</gene>
<dbReference type="PIRSF" id="PIRSF038896">
    <property type="entry name" value="NAPE-PLD"/>
    <property type="match status" value="1"/>
</dbReference>
<dbReference type="Gene3D" id="3.60.15.10">
    <property type="entry name" value="Ribonuclease Z/Hydroxyacylglutathione hydrolase-like"/>
    <property type="match status" value="1"/>
</dbReference>
<dbReference type="PANTHER" id="PTHR15032">
    <property type="entry name" value="N-ACYL-PHOSPHATIDYLETHANOLAMINE-HYDROLYZING PHOSPHOLIPASE D"/>
    <property type="match status" value="1"/>
</dbReference>
<sequence>MVTLLTIFGIVFVSVFLYMQLPVFGQKPNGERLERMEKSPNYRNEQFHNQNSTPMFVSKKGMFSVIMDKLFDEKPQGLRPKDIIPTIKTDLKSIPKEKDIVVWFGHSSYYIQIDGKSFLIDPVFSKHASPVPILISCFEGTNIYSVDDMPQIDYLLITHDHYDHLDYRTIKKLNSKVKQVICALGVGSHFERWDYSIDKVKEMDWNETIELEYGFKINSNPTRHFSGRTTKRNNTLWLSFVLQTPSKTIFISGDGGYDSHFAEIGKKFEKIDFAFLELGQYNEKWKYIHSMPEQVIQEAKDLNAKKVLPIHWGKFALAEHHWKEPIERLMNSNKKDNLNILTPMIGEIIDLNNDSQVFSLWWENLE</sequence>
<feature type="domain" description="Metallo-beta-lactamase" evidence="1">
    <location>
        <begin position="118"/>
        <end position="312"/>
    </location>
</feature>
<reference evidence="2" key="1">
    <citation type="submission" date="2019-08" db="EMBL/GenBank/DDBJ databases">
        <authorList>
            <person name="Kucharzyk K."/>
            <person name="Murdoch R.W."/>
            <person name="Higgins S."/>
            <person name="Loffler F."/>
        </authorList>
    </citation>
    <scope>NUCLEOTIDE SEQUENCE</scope>
</reference>
<dbReference type="Pfam" id="PF12706">
    <property type="entry name" value="Lactamase_B_2"/>
    <property type="match status" value="1"/>
</dbReference>
<dbReference type="EMBL" id="VSSQ01000105">
    <property type="protein sequence ID" value="MPL77250.1"/>
    <property type="molecule type" value="Genomic_DNA"/>
</dbReference>
<comment type="caution">
    <text evidence="2">The sequence shown here is derived from an EMBL/GenBank/DDBJ whole genome shotgun (WGS) entry which is preliminary data.</text>
</comment>
<dbReference type="GO" id="GO:0070290">
    <property type="term" value="F:N-acylphosphatidylethanolamine-specific phospholipase D activity"/>
    <property type="evidence" value="ECO:0007669"/>
    <property type="project" value="InterPro"/>
</dbReference>
<dbReference type="InterPro" id="IPR024884">
    <property type="entry name" value="NAPE-PLD"/>
</dbReference>
<dbReference type="AlphaFoldDB" id="A0A644UEF5"/>
<evidence type="ECO:0000313" key="2">
    <source>
        <dbReference type="EMBL" id="MPL77250.1"/>
    </source>
</evidence>